<dbReference type="InterPro" id="IPR026906">
    <property type="entry name" value="LRR_5"/>
</dbReference>
<dbReference type="InterPro" id="IPR053139">
    <property type="entry name" value="Surface_bspA-like"/>
</dbReference>
<protein>
    <recommendedName>
        <fullName evidence="3">Leucine Rich Repeat protein</fullName>
    </recommendedName>
</protein>
<dbReference type="PANTHER" id="PTHR45661">
    <property type="entry name" value="SURFACE ANTIGEN"/>
    <property type="match status" value="1"/>
</dbReference>
<dbReference type="RefSeq" id="WP_102892229.1">
    <property type="nucleotide sequence ID" value="NZ_NBZD01000001.1"/>
</dbReference>
<comment type="caution">
    <text evidence="1">The sequence shown here is derived from an EMBL/GenBank/DDBJ whole genome shotgun (WGS) entry which is preliminary data.</text>
</comment>
<sequence length="909" mass="99707">MKKIRELTALLTASLMFCFSVGGLPRTISAEEDEWKSSDFVIENGVLYGFSPAGVTKLKDNPQVTLPSEDEQHQPVTKIASFAFTPNKSADIDNYMLRWKKSTDQGFGLDEYGVKIEKKGADFNASMLQGVKIPEGYTEVGQDAFRENSALTELKLPNSLQWIKIYAFGHTKLGNLTLGTGLTKIDDLAFFDAQVKGDLEFPAGFTSLGERAFKNNQLTNIVFKGNKLTEIKDCTFQDNSLTQLNFPTSIKKIAPDAFNGNIGVEEYGDKVVIRTTSPAQEISDGENFYCNPKDDKKIVLPELDVSKWVKGDFVIEHGVIKGFSKQGLRKIKRNKDVKLPDADASGAAVTEIADNAFRNIDMANESYRKFDIASVTLPKSLVRIGKYAFQCNNLTTIDFQDCEHLTEIDAGAFMDNQIADDFLSFPDSLKKIGAAAFHLNSIKGVILTLPNLQSIGTSAFRKNNISTLMFSADNLAEIGEMAFAENNLSDELDLSQLPALKKIGVQTFRNNKITSVQLPPNLEKIEAQAFYNNDIKQITLPDSVTSITFNAFSNDVAGKPKTVIIANNPKNIDKLPAGDGFVVNPDKKMDDIDKAAIKKALAAVKALPMDKLRSTTQKQFSDILNDGEKILKNSDLSKSEALKFVADTNFFLGRTSLDEAIAVGQAAEKNVVGADAIDLKNLHAKLEKAAETYNNAAVAPAKVDRLITELKNWTSLVKKEGPLAEAKMIQVYDKFSSPLDIPPYIIALQVYVDKSGKILFVSDQSYRVGEGQKNEFGAPIENVDEDNQGYHELALPTLAQYEGRNIDEIINGKFTDLVKGYGDAERYHVKGMFDLVVKACREAKAALAADQNHSGGSRYFSPVLPLLKGSYADGKAVGNWCSAVCVSRKAMSKDKLKDDVPATAAAVCN</sequence>
<evidence type="ECO:0000313" key="2">
    <source>
        <dbReference type="Proteomes" id="UP000236394"/>
    </source>
</evidence>
<dbReference type="EMBL" id="NBZD01000001">
    <property type="protein sequence ID" value="PNH19558.1"/>
    <property type="molecule type" value="Genomic_DNA"/>
</dbReference>
<dbReference type="SUPFAM" id="SSF52058">
    <property type="entry name" value="L domain-like"/>
    <property type="match status" value="1"/>
</dbReference>
<reference evidence="2" key="1">
    <citation type="submission" date="2017-04" db="EMBL/GenBank/DDBJ databases">
        <authorList>
            <person name="Bumgarner R.E."/>
            <person name="Fredricks D.N."/>
            <person name="Srinivasan S."/>
        </authorList>
    </citation>
    <scope>NUCLEOTIDE SEQUENCE [LARGE SCALE GENOMIC DNA]</scope>
    <source>
        <strain evidence="2">KA00405</strain>
    </source>
</reference>
<accession>A0A2J8B450</accession>
<dbReference type="Proteomes" id="UP000236394">
    <property type="component" value="Unassembled WGS sequence"/>
</dbReference>
<name>A0A2J8B450_9FIRM</name>
<dbReference type="Gene3D" id="3.80.10.10">
    <property type="entry name" value="Ribonuclease Inhibitor"/>
    <property type="match status" value="3"/>
</dbReference>
<proteinExistence type="predicted"/>
<dbReference type="InterPro" id="IPR032675">
    <property type="entry name" value="LRR_dom_sf"/>
</dbReference>
<dbReference type="PANTHER" id="PTHR45661:SF3">
    <property type="entry name" value="IG-LIKE DOMAIN-CONTAINING PROTEIN"/>
    <property type="match status" value="1"/>
</dbReference>
<evidence type="ECO:0000313" key="1">
    <source>
        <dbReference type="EMBL" id="PNH19558.1"/>
    </source>
</evidence>
<gene>
    <name evidence="1" type="ORF">B7R76_01340</name>
</gene>
<dbReference type="AlphaFoldDB" id="A0A2J8B450"/>
<dbReference type="Pfam" id="PF13306">
    <property type="entry name" value="LRR_5"/>
    <property type="match status" value="3"/>
</dbReference>
<organism evidence="1 2">
    <name type="scientific">Mageeibacillus indolicus</name>
    <dbReference type="NCBI Taxonomy" id="884684"/>
    <lineage>
        <taxon>Bacteria</taxon>
        <taxon>Bacillati</taxon>
        <taxon>Bacillota</taxon>
        <taxon>Clostridia</taxon>
        <taxon>Eubacteriales</taxon>
        <taxon>Oscillospiraceae</taxon>
        <taxon>Mageeibacillus</taxon>
    </lineage>
</organism>
<evidence type="ECO:0008006" key="3">
    <source>
        <dbReference type="Google" id="ProtNLM"/>
    </source>
</evidence>